<dbReference type="RefSeq" id="WP_096046179.1">
    <property type="nucleotide sequence ID" value="NZ_CP023275.1"/>
</dbReference>
<dbReference type="EMBL" id="CP023275">
    <property type="protein sequence ID" value="ATB69049.1"/>
    <property type="molecule type" value="Genomic_DNA"/>
</dbReference>
<evidence type="ECO:0000313" key="1">
    <source>
        <dbReference type="EMBL" id="ATB69049.1"/>
    </source>
</evidence>
<dbReference type="Proteomes" id="UP000217349">
    <property type="component" value="Chromosome"/>
</dbReference>
<evidence type="ECO:0000313" key="2">
    <source>
        <dbReference type="Proteomes" id="UP000217349"/>
    </source>
</evidence>
<proteinExistence type="predicted"/>
<gene>
    <name evidence="1" type="ORF">SJPD1_0937</name>
</gene>
<organism evidence="1 2">
    <name type="scientific">Sulfurospirillum diekertiae</name>
    <dbReference type="NCBI Taxonomy" id="1854492"/>
    <lineage>
        <taxon>Bacteria</taxon>
        <taxon>Pseudomonadati</taxon>
        <taxon>Campylobacterota</taxon>
        <taxon>Epsilonproteobacteria</taxon>
        <taxon>Campylobacterales</taxon>
        <taxon>Sulfurospirillaceae</taxon>
        <taxon>Sulfurospirillum</taxon>
    </lineage>
</organism>
<dbReference type="AlphaFoldDB" id="A0A290HUK0"/>
<accession>A0A290HUK0</accession>
<dbReference type="KEGG" id="sulj:SJPD1_0937"/>
<reference evidence="2" key="1">
    <citation type="submission" date="2017-09" db="EMBL/GenBank/DDBJ databases">
        <title>The complete genome of Sulfurospirillum sp. JPD-1.</title>
        <authorList>
            <person name="Goris T."/>
        </authorList>
    </citation>
    <scope>NUCLEOTIDE SEQUENCE [LARGE SCALE GENOMIC DNA]</scope>
    <source>
        <strain evidence="2">JPD-1</strain>
    </source>
</reference>
<dbReference type="OrthoDB" id="5339885at2"/>
<protein>
    <submittedName>
        <fullName evidence="1">Uncharacterized protein</fullName>
    </submittedName>
</protein>
<sequence>MGKVSEHYREQQEKAQAEILEIDYKTGEIILSADAKDTELIKTTKVKAFNLLARTDFVQINGVWEAKRDALIKILSSLPLSYSWHIKEAEMTTAYSKILGVLTITTGSLSRQSESFGICELSELKGNGGMHFMNARAETRALKRAIETLFGSVINYFVVTYMDKAA</sequence>
<name>A0A290HUK0_9BACT</name>